<evidence type="ECO:0000313" key="1">
    <source>
        <dbReference type="EMBL" id="DAE22741.1"/>
    </source>
</evidence>
<organism evidence="1">
    <name type="scientific">Caudovirales sp. ctmZz45</name>
    <dbReference type="NCBI Taxonomy" id="2826784"/>
    <lineage>
        <taxon>Viruses</taxon>
        <taxon>Duplodnaviria</taxon>
        <taxon>Heunggongvirae</taxon>
        <taxon>Uroviricota</taxon>
        <taxon>Caudoviricetes</taxon>
    </lineage>
</organism>
<protein>
    <submittedName>
        <fullName evidence="1">Uncharacterized protein</fullName>
    </submittedName>
</protein>
<dbReference type="EMBL" id="BK015738">
    <property type="protein sequence ID" value="DAE22741.1"/>
    <property type="molecule type" value="Genomic_DNA"/>
</dbReference>
<sequence>MCTLTRIFVYSRYNAESGLINKKTPTGNVLHTFKCNGSIDVGILRILDSHQ</sequence>
<proteinExistence type="predicted"/>
<reference evidence="1" key="1">
    <citation type="journal article" date="2021" name="Proc. Natl. Acad. Sci. U.S.A.">
        <title>A Catalog of Tens of Thousands of Viruses from Human Metagenomes Reveals Hidden Associations with Chronic Diseases.</title>
        <authorList>
            <person name="Tisza M.J."/>
            <person name="Buck C.B."/>
        </authorList>
    </citation>
    <scope>NUCLEOTIDE SEQUENCE</scope>
    <source>
        <strain evidence="1">CtmZz45</strain>
    </source>
</reference>
<accession>A0A8S5QVL0</accession>
<name>A0A8S5QVL0_9CAUD</name>